<name>A0AA43TYG8_9LECA</name>
<proteinExistence type="predicted"/>
<evidence type="ECO:0000256" key="3">
    <source>
        <dbReference type="SAM" id="SignalP"/>
    </source>
</evidence>
<feature type="compositionally biased region" description="Polar residues" evidence="1">
    <location>
        <begin position="25"/>
        <end position="40"/>
    </location>
</feature>
<comment type="caution">
    <text evidence="4">The sequence shown here is derived from an EMBL/GenBank/DDBJ whole genome shotgun (WGS) entry which is preliminary data.</text>
</comment>
<dbReference type="EMBL" id="JAPUFD010000008">
    <property type="protein sequence ID" value="MDI1489107.1"/>
    <property type="molecule type" value="Genomic_DNA"/>
</dbReference>
<keyword evidence="5" id="KW-1185">Reference proteome</keyword>
<feature type="compositionally biased region" description="Acidic residues" evidence="1">
    <location>
        <begin position="58"/>
        <end position="74"/>
    </location>
</feature>
<feature type="transmembrane region" description="Helical" evidence="2">
    <location>
        <begin position="218"/>
        <end position="241"/>
    </location>
</feature>
<evidence type="ECO:0000256" key="2">
    <source>
        <dbReference type="SAM" id="Phobius"/>
    </source>
</evidence>
<reference evidence="4" key="1">
    <citation type="journal article" date="2023" name="Genome Biol. Evol.">
        <title>First Whole Genome Sequence and Flow Cytometry Genome Size Data for the Lichen-Forming Fungus Ramalina farinacea (Ascomycota).</title>
        <authorList>
            <person name="Llewellyn T."/>
            <person name="Mian S."/>
            <person name="Hill R."/>
            <person name="Leitch I.J."/>
            <person name="Gaya E."/>
        </authorList>
    </citation>
    <scope>NUCLEOTIDE SEQUENCE</scope>
    <source>
        <strain evidence="4">LIQ254RAFAR</strain>
    </source>
</reference>
<feature type="signal peptide" evidence="3">
    <location>
        <begin position="1"/>
        <end position="15"/>
    </location>
</feature>
<evidence type="ECO:0000313" key="4">
    <source>
        <dbReference type="EMBL" id="MDI1489107.1"/>
    </source>
</evidence>
<organism evidence="4 5">
    <name type="scientific">Ramalina farinacea</name>
    <dbReference type="NCBI Taxonomy" id="258253"/>
    <lineage>
        <taxon>Eukaryota</taxon>
        <taxon>Fungi</taxon>
        <taxon>Dikarya</taxon>
        <taxon>Ascomycota</taxon>
        <taxon>Pezizomycotina</taxon>
        <taxon>Lecanoromycetes</taxon>
        <taxon>OSLEUM clade</taxon>
        <taxon>Lecanoromycetidae</taxon>
        <taxon>Lecanorales</taxon>
        <taxon>Lecanorineae</taxon>
        <taxon>Ramalinaceae</taxon>
        <taxon>Ramalina</taxon>
    </lineage>
</organism>
<dbReference type="AlphaFoldDB" id="A0AA43TYG8"/>
<keyword evidence="3" id="KW-0732">Signal</keyword>
<accession>A0AA43TYG8</accession>
<sequence length="533" mass="54636">MKYVALLPAFFGAHALSAGVPYSPAGSQGSSINPQDNSTAMPLPKPGQSVADFLDIYFPDDDDDGDEGQGEESQPDLTKRNYTESKGIVTSKWTNVTGTVEQDYEIDLDLSPCDSGLNFSTEVGVFTSATGITANVTLRDILDNIWSNHYSRRQRVNTKWAAQICQVAELAMQEANELLTSRLLCNHSLPADTSAAIYPYTDPALGVSLRKLQQNAKAYWLTTIAGSVTAGLVFAGAAAGLQHWYQVNITKLNVIQTGLVVGGAAMTGGILNRCWAVGRLDTPANALTGVAVAGGQAVRAGGQAAANNVRAGGQAAANNVPNPQQMLRAVAPQAHEALVQNVYLAWFRALLRRIARRERRQVEVALAANPGGNPAENPVGNPAGITAGDGAAAGNSAGNTAGGAAGNTVGNAGGDAAGDSAGNAAASSGSTVVNIGSGNSAGAAAGNTGDTVINIGDFHSAGSGSSIDYQSAASGSSFDFGNVGPDPGTCLSPDDAAQAAQEMQDMELEDWGIETLDETKFVPGQGIPPDCAL</sequence>
<feature type="chain" id="PRO_5041423141" evidence="3">
    <location>
        <begin position="16"/>
        <end position="533"/>
    </location>
</feature>
<feature type="region of interest" description="Disordered" evidence="1">
    <location>
        <begin position="23"/>
        <end position="45"/>
    </location>
</feature>
<keyword evidence="2" id="KW-0472">Membrane</keyword>
<evidence type="ECO:0000313" key="5">
    <source>
        <dbReference type="Proteomes" id="UP001161017"/>
    </source>
</evidence>
<feature type="region of interest" description="Disordered" evidence="1">
    <location>
        <begin position="57"/>
        <end position="82"/>
    </location>
</feature>
<keyword evidence="2" id="KW-1133">Transmembrane helix</keyword>
<evidence type="ECO:0000256" key="1">
    <source>
        <dbReference type="SAM" id="MobiDB-lite"/>
    </source>
</evidence>
<keyword evidence="2" id="KW-0812">Transmembrane</keyword>
<protein>
    <submittedName>
        <fullName evidence="4">Uncharacterized protein</fullName>
    </submittedName>
</protein>
<feature type="region of interest" description="Disordered" evidence="1">
    <location>
        <begin position="368"/>
        <end position="387"/>
    </location>
</feature>
<dbReference type="Proteomes" id="UP001161017">
    <property type="component" value="Unassembled WGS sequence"/>
</dbReference>
<gene>
    <name evidence="4" type="ORF">OHK93_008385</name>
</gene>